<dbReference type="GO" id="GO:0003676">
    <property type="term" value="F:nucleic acid binding"/>
    <property type="evidence" value="ECO:0007669"/>
    <property type="project" value="InterPro"/>
</dbReference>
<name>A0A9Q1AUL2_9SAUR</name>
<comment type="caution">
    <text evidence="1">The sequence shown here is derived from an EMBL/GenBank/DDBJ whole genome shotgun (WGS) entry which is preliminary data.</text>
</comment>
<organism evidence="1 2">
    <name type="scientific">Phrynocephalus forsythii</name>
    <dbReference type="NCBI Taxonomy" id="171643"/>
    <lineage>
        <taxon>Eukaryota</taxon>
        <taxon>Metazoa</taxon>
        <taxon>Chordata</taxon>
        <taxon>Craniata</taxon>
        <taxon>Vertebrata</taxon>
        <taxon>Euteleostomi</taxon>
        <taxon>Lepidosauria</taxon>
        <taxon>Squamata</taxon>
        <taxon>Bifurcata</taxon>
        <taxon>Unidentata</taxon>
        <taxon>Episquamata</taxon>
        <taxon>Toxicofera</taxon>
        <taxon>Iguania</taxon>
        <taxon>Acrodonta</taxon>
        <taxon>Agamidae</taxon>
        <taxon>Agaminae</taxon>
        <taxon>Phrynocephalus</taxon>
    </lineage>
</organism>
<dbReference type="Gene3D" id="3.30.420.10">
    <property type="entry name" value="Ribonuclease H-like superfamily/Ribonuclease H"/>
    <property type="match status" value="1"/>
</dbReference>
<dbReference type="InterPro" id="IPR036397">
    <property type="entry name" value="RNaseH_sf"/>
</dbReference>
<dbReference type="OrthoDB" id="10042427at2759"/>
<sequence>VTVIDFLEEGTTINSQRTGTPARTRVAKTQEALQRLPFKEVLPHPPYTPNFVLCDFHLFPKMKEHLKGHHIHSDDK</sequence>
<proteinExistence type="predicted"/>
<dbReference type="EMBL" id="JAPFRF010000013">
    <property type="protein sequence ID" value="KAJ7311893.1"/>
    <property type="molecule type" value="Genomic_DNA"/>
</dbReference>
<dbReference type="Proteomes" id="UP001142489">
    <property type="component" value="Unassembled WGS sequence"/>
</dbReference>
<evidence type="ECO:0008006" key="3">
    <source>
        <dbReference type="Google" id="ProtNLM"/>
    </source>
</evidence>
<feature type="non-terminal residue" evidence="1">
    <location>
        <position position="76"/>
    </location>
</feature>
<dbReference type="AlphaFoldDB" id="A0A9Q1AUL2"/>
<gene>
    <name evidence="1" type="ORF">JRQ81_006211</name>
</gene>
<evidence type="ECO:0000313" key="1">
    <source>
        <dbReference type="EMBL" id="KAJ7311893.1"/>
    </source>
</evidence>
<accession>A0A9Q1AUL2</accession>
<protein>
    <recommendedName>
        <fullName evidence="3">Histone-lysine N-methyltransferase SETMAR</fullName>
    </recommendedName>
</protein>
<feature type="non-terminal residue" evidence="1">
    <location>
        <position position="1"/>
    </location>
</feature>
<evidence type="ECO:0000313" key="2">
    <source>
        <dbReference type="Proteomes" id="UP001142489"/>
    </source>
</evidence>
<reference evidence="1" key="1">
    <citation type="journal article" date="2023" name="DNA Res.">
        <title>Chromosome-level genome assembly of Phrynocephalus forsythii using third-generation DNA sequencing and Hi-C analysis.</title>
        <authorList>
            <person name="Qi Y."/>
            <person name="Zhao W."/>
            <person name="Zhao Y."/>
            <person name="Niu C."/>
            <person name="Cao S."/>
            <person name="Zhang Y."/>
        </authorList>
    </citation>
    <scope>NUCLEOTIDE SEQUENCE</scope>
    <source>
        <tissue evidence="1">Muscle</tissue>
    </source>
</reference>
<keyword evidence="2" id="KW-1185">Reference proteome</keyword>